<dbReference type="OrthoDB" id="2721717at2"/>
<name>A0A1G9YHT2_9BACI</name>
<dbReference type="RefSeq" id="WP_093855888.1">
    <property type="nucleotide sequence ID" value="NZ_BJVZ01000027.1"/>
</dbReference>
<reference evidence="5 6" key="1">
    <citation type="submission" date="2016-10" db="EMBL/GenBank/DDBJ databases">
        <authorList>
            <person name="de Groot N.N."/>
        </authorList>
    </citation>
    <scope>NUCLEOTIDE SEQUENCE [LARGE SCALE GENOMIC DNA]</scope>
    <source>
        <strain evidence="5 6">CGMCC 1.3442</strain>
    </source>
</reference>
<dbReference type="PANTHER" id="PTHR46594">
    <property type="entry name" value="P-TYPE CATION-TRANSPORTING ATPASE"/>
    <property type="match status" value="1"/>
</dbReference>
<dbReference type="SUPFAM" id="SSF55008">
    <property type="entry name" value="HMA, heavy metal-associated domain"/>
    <property type="match status" value="1"/>
</dbReference>
<evidence type="ECO:0000313" key="6">
    <source>
        <dbReference type="Proteomes" id="UP000199334"/>
    </source>
</evidence>
<evidence type="ECO:0000256" key="2">
    <source>
        <dbReference type="ARBA" id="ARBA00022723"/>
    </source>
</evidence>
<dbReference type="PANTHER" id="PTHR46594:SF4">
    <property type="entry name" value="P-TYPE CATION-TRANSPORTING ATPASE"/>
    <property type="match status" value="1"/>
</dbReference>
<dbReference type="EMBL" id="FNIG01000002">
    <property type="protein sequence ID" value="SDN08550.1"/>
    <property type="molecule type" value="Genomic_DNA"/>
</dbReference>
<gene>
    <name evidence="5" type="ORF">SAMN05216498_1407</name>
</gene>
<feature type="domain" description="HMA" evidence="4">
    <location>
        <begin position="3"/>
        <end position="69"/>
    </location>
</feature>
<sequence>MNEKVYLKVKGMHCHDCSAKVERSVSKMSGVTEVDIDYQTESGTVTFDNTLIELSQIFNRISKMGFEARETKKHLT</sequence>
<dbReference type="Pfam" id="PF00403">
    <property type="entry name" value="HMA"/>
    <property type="match status" value="1"/>
</dbReference>
<dbReference type="CDD" id="cd00371">
    <property type="entry name" value="HMA"/>
    <property type="match status" value="1"/>
</dbReference>
<evidence type="ECO:0000259" key="4">
    <source>
        <dbReference type="PROSITE" id="PS50846"/>
    </source>
</evidence>
<dbReference type="PROSITE" id="PS01047">
    <property type="entry name" value="HMA_1"/>
    <property type="match status" value="1"/>
</dbReference>
<dbReference type="AlphaFoldDB" id="A0A1G9YHT2"/>
<dbReference type="InterPro" id="IPR001802">
    <property type="entry name" value="MerP/CopZ"/>
</dbReference>
<proteinExistence type="predicted"/>
<dbReference type="FunFam" id="3.30.70.100:FF:000005">
    <property type="entry name" value="Copper-exporting P-type ATPase A"/>
    <property type="match status" value="1"/>
</dbReference>
<dbReference type="STRING" id="237069.SAMN05216498_1407"/>
<evidence type="ECO:0000256" key="1">
    <source>
        <dbReference type="ARBA" id="ARBA00015313"/>
    </source>
</evidence>
<dbReference type="Gene3D" id="3.30.70.100">
    <property type="match status" value="1"/>
</dbReference>
<keyword evidence="2" id="KW-0479">Metal-binding</keyword>
<dbReference type="Proteomes" id="UP000199334">
    <property type="component" value="Unassembled WGS sequence"/>
</dbReference>
<dbReference type="InterPro" id="IPR017969">
    <property type="entry name" value="Heavy-metal-associated_CS"/>
</dbReference>
<keyword evidence="6" id="KW-1185">Reference proteome</keyword>
<dbReference type="PROSITE" id="PS50846">
    <property type="entry name" value="HMA_2"/>
    <property type="match status" value="1"/>
</dbReference>
<protein>
    <recommendedName>
        <fullName evidence="1">Copper chaperone CopZ</fullName>
    </recommendedName>
</protein>
<accession>A0A1G9YHT2</accession>
<evidence type="ECO:0000313" key="5">
    <source>
        <dbReference type="EMBL" id="SDN08550.1"/>
    </source>
</evidence>
<organism evidence="5 6">
    <name type="scientific">Tenuibacillus multivorans</name>
    <dbReference type="NCBI Taxonomy" id="237069"/>
    <lineage>
        <taxon>Bacteria</taxon>
        <taxon>Bacillati</taxon>
        <taxon>Bacillota</taxon>
        <taxon>Bacilli</taxon>
        <taxon>Bacillales</taxon>
        <taxon>Bacillaceae</taxon>
        <taxon>Tenuibacillus</taxon>
    </lineage>
</organism>
<dbReference type="InterPro" id="IPR036163">
    <property type="entry name" value="HMA_dom_sf"/>
</dbReference>
<dbReference type="InterPro" id="IPR006121">
    <property type="entry name" value="HMA_dom"/>
</dbReference>
<dbReference type="PRINTS" id="PR00946">
    <property type="entry name" value="HGSCAVENGER"/>
</dbReference>
<evidence type="ECO:0000256" key="3">
    <source>
        <dbReference type="ARBA" id="ARBA00023008"/>
    </source>
</evidence>
<keyword evidence="3" id="KW-0186">Copper</keyword>
<dbReference type="GO" id="GO:0046872">
    <property type="term" value="F:metal ion binding"/>
    <property type="evidence" value="ECO:0007669"/>
    <property type="project" value="UniProtKB-KW"/>
</dbReference>